<dbReference type="Proteomes" id="UP000292927">
    <property type="component" value="Unassembled WGS sequence"/>
</dbReference>
<dbReference type="Gene3D" id="1.10.1760.20">
    <property type="match status" value="1"/>
</dbReference>
<sequence>MTKMSYVKRSMITAVCIALCVVLPMAFHSIQNAGSIFSPMHIPVLLCGLICGWPFGLLCGIAGPVLSSLLTSMPAMAYLPPMAVELAVYGLAAGIMMQAVHTKKIYADLYLSLIAAMLAGRLVAGAAKALIFAPGSYSMAAWAGSYFVTCWPAIVIQLALIPTICFALEKARLIPARYRN</sequence>
<feature type="transmembrane region" description="Helical" evidence="1">
    <location>
        <begin position="12"/>
        <end position="30"/>
    </location>
</feature>
<dbReference type="EMBL" id="SGXF01000001">
    <property type="protein sequence ID" value="RZT03003.1"/>
    <property type="molecule type" value="Genomic_DNA"/>
</dbReference>
<keyword evidence="1" id="KW-0812">Transmembrane</keyword>
<keyword evidence="1" id="KW-1133">Transmembrane helix</keyword>
<evidence type="ECO:0000256" key="1">
    <source>
        <dbReference type="SAM" id="Phobius"/>
    </source>
</evidence>
<proteinExistence type="predicted"/>
<keyword evidence="3" id="KW-1185">Reference proteome</keyword>
<evidence type="ECO:0000313" key="3">
    <source>
        <dbReference type="Proteomes" id="UP000292927"/>
    </source>
</evidence>
<feature type="transmembrane region" description="Helical" evidence="1">
    <location>
        <begin position="145"/>
        <end position="168"/>
    </location>
</feature>
<reference evidence="2 3" key="1">
    <citation type="submission" date="2019-02" db="EMBL/GenBank/DDBJ databases">
        <title>Genomic Encyclopedia of Type Strains, Phase IV (KMG-IV): sequencing the most valuable type-strain genomes for metagenomic binning, comparative biology and taxonomic classification.</title>
        <authorList>
            <person name="Goeker M."/>
        </authorList>
    </citation>
    <scope>NUCLEOTIDE SEQUENCE [LARGE SCALE GENOMIC DNA]</scope>
    <source>
        <strain evidence="2 3">DSM 29486</strain>
    </source>
</reference>
<dbReference type="InterPro" id="IPR024529">
    <property type="entry name" value="ECF_trnsprt_substrate-spec"/>
</dbReference>
<gene>
    <name evidence="2" type="ORF">EV209_1136</name>
</gene>
<keyword evidence="1" id="KW-0472">Membrane</keyword>
<feature type="transmembrane region" description="Helical" evidence="1">
    <location>
        <begin position="109"/>
        <end position="133"/>
    </location>
</feature>
<name>A0A4Q7PQ32_9FIRM</name>
<feature type="transmembrane region" description="Helical" evidence="1">
    <location>
        <begin position="78"/>
        <end position="97"/>
    </location>
</feature>
<dbReference type="AlphaFoldDB" id="A0A4Q7PQ32"/>
<dbReference type="Pfam" id="PF12822">
    <property type="entry name" value="ECF_trnsprt"/>
    <property type="match status" value="1"/>
</dbReference>
<organism evidence="2 3">
    <name type="scientific">Cuneatibacter caecimuris</name>
    <dbReference type="NCBI Taxonomy" id="1796618"/>
    <lineage>
        <taxon>Bacteria</taxon>
        <taxon>Bacillati</taxon>
        <taxon>Bacillota</taxon>
        <taxon>Clostridia</taxon>
        <taxon>Lachnospirales</taxon>
        <taxon>Lachnospiraceae</taxon>
        <taxon>Cuneatibacter</taxon>
    </lineage>
</organism>
<dbReference type="GO" id="GO:0022857">
    <property type="term" value="F:transmembrane transporter activity"/>
    <property type="evidence" value="ECO:0007669"/>
    <property type="project" value="InterPro"/>
</dbReference>
<feature type="transmembrane region" description="Helical" evidence="1">
    <location>
        <begin position="42"/>
        <end position="66"/>
    </location>
</feature>
<dbReference type="RefSeq" id="WP_130433849.1">
    <property type="nucleotide sequence ID" value="NZ_SGXF01000001.1"/>
</dbReference>
<accession>A0A4Q7PQ32</accession>
<dbReference type="OrthoDB" id="9815422at2"/>
<protein>
    <submittedName>
        <fullName evidence="2">Uncharacterized protein DUF3816</fullName>
    </submittedName>
</protein>
<comment type="caution">
    <text evidence="2">The sequence shown here is derived from an EMBL/GenBank/DDBJ whole genome shotgun (WGS) entry which is preliminary data.</text>
</comment>
<evidence type="ECO:0000313" key="2">
    <source>
        <dbReference type="EMBL" id="RZT03003.1"/>
    </source>
</evidence>